<dbReference type="EMBL" id="CAEZXY010000097">
    <property type="protein sequence ID" value="CAB4719704.1"/>
    <property type="molecule type" value="Genomic_DNA"/>
</dbReference>
<name>A0A6J6RJW9_9ZZZZ</name>
<proteinExistence type="predicted"/>
<accession>A0A6J6RJW9</accession>
<gene>
    <name evidence="1" type="ORF">UFOPK2624_01614</name>
</gene>
<sequence length="156" mass="16461">MLRHSGNEPCGASNIAGLAADRVDTAVDDIVDEGGVDIDTVKKFNDRRRPKVSRMHIGQTASATTNWGANGIDDVGLGHGGLLGVDCDQNDFAEVIGETTPGSDRQDRAGTMAEQALVDSKPNLGIFHLMAIAASLQLPREFTHLSNGLCGNCFAK</sequence>
<dbReference type="AlphaFoldDB" id="A0A6J6RJW9"/>
<organism evidence="1">
    <name type="scientific">freshwater metagenome</name>
    <dbReference type="NCBI Taxonomy" id="449393"/>
    <lineage>
        <taxon>unclassified sequences</taxon>
        <taxon>metagenomes</taxon>
        <taxon>ecological metagenomes</taxon>
    </lineage>
</organism>
<reference evidence="1" key="1">
    <citation type="submission" date="2020-05" db="EMBL/GenBank/DDBJ databases">
        <authorList>
            <person name="Chiriac C."/>
            <person name="Salcher M."/>
            <person name="Ghai R."/>
            <person name="Kavagutti S V."/>
        </authorList>
    </citation>
    <scope>NUCLEOTIDE SEQUENCE</scope>
</reference>
<evidence type="ECO:0000313" key="1">
    <source>
        <dbReference type="EMBL" id="CAB4719704.1"/>
    </source>
</evidence>
<protein>
    <submittedName>
        <fullName evidence="1">Unannotated protein</fullName>
    </submittedName>
</protein>